<dbReference type="Pfam" id="PF03597">
    <property type="entry name" value="FixS"/>
    <property type="match status" value="1"/>
</dbReference>
<comment type="caution">
    <text evidence="3">The sequence shown here is derived from an EMBL/GenBank/DDBJ whole genome shotgun (WGS) entry which is preliminary data.</text>
</comment>
<keyword evidence="2" id="KW-0472">Membrane</keyword>
<protein>
    <submittedName>
        <fullName evidence="3">Cbb3-type cytochrome oxidase assembly protein CcoS</fullName>
    </submittedName>
</protein>
<feature type="transmembrane region" description="Helical" evidence="2">
    <location>
        <begin position="6"/>
        <end position="24"/>
    </location>
</feature>
<keyword evidence="2" id="KW-0812">Transmembrane</keyword>
<sequence length="77" mass="8233">MSYLVWLVPIALGMGLVGLAAFLWSMNSGQLEDLDGAAERVLLNHGSDYPASSNAKGPTAVQGARPKLDGQHRRERA</sequence>
<dbReference type="PANTHER" id="PTHR41532:SF1">
    <property type="entry name" value="FIXS PROTEIN"/>
    <property type="match status" value="1"/>
</dbReference>
<dbReference type="Proteomes" id="UP000598227">
    <property type="component" value="Unassembled WGS sequence"/>
</dbReference>
<feature type="compositionally biased region" description="Basic and acidic residues" evidence="1">
    <location>
        <begin position="66"/>
        <end position="77"/>
    </location>
</feature>
<keyword evidence="2" id="KW-1133">Transmembrane helix</keyword>
<dbReference type="NCBIfam" id="TIGR00847">
    <property type="entry name" value="ccoS"/>
    <property type="match status" value="1"/>
</dbReference>
<feature type="region of interest" description="Disordered" evidence="1">
    <location>
        <begin position="48"/>
        <end position="77"/>
    </location>
</feature>
<evidence type="ECO:0000313" key="3">
    <source>
        <dbReference type="EMBL" id="MBE1206100.1"/>
    </source>
</evidence>
<keyword evidence="4" id="KW-1185">Reference proteome</keyword>
<evidence type="ECO:0000256" key="2">
    <source>
        <dbReference type="SAM" id="Phobius"/>
    </source>
</evidence>
<dbReference type="InterPro" id="IPR004714">
    <property type="entry name" value="Cyt_oxidase_maturation_cbb3"/>
</dbReference>
<dbReference type="EMBL" id="JACZEP010000005">
    <property type="protein sequence ID" value="MBE1206100.1"/>
    <property type="molecule type" value="Genomic_DNA"/>
</dbReference>
<proteinExistence type="predicted"/>
<accession>A0ABR9GR69</accession>
<evidence type="ECO:0000256" key="1">
    <source>
        <dbReference type="SAM" id="MobiDB-lite"/>
    </source>
</evidence>
<name>A0ABR9GR69_9HYPH</name>
<dbReference type="RefSeq" id="WP_192567378.1">
    <property type="nucleotide sequence ID" value="NZ_JACZEP010000005.1"/>
</dbReference>
<organism evidence="3 4">
    <name type="scientific">Aminobacter carboxidus</name>
    <dbReference type="NCBI Taxonomy" id="376165"/>
    <lineage>
        <taxon>Bacteria</taxon>
        <taxon>Pseudomonadati</taxon>
        <taxon>Pseudomonadota</taxon>
        <taxon>Alphaproteobacteria</taxon>
        <taxon>Hyphomicrobiales</taxon>
        <taxon>Phyllobacteriaceae</taxon>
        <taxon>Aminobacter</taxon>
    </lineage>
</organism>
<dbReference type="PANTHER" id="PTHR41532">
    <property type="entry name" value="FIXS PROTEIN"/>
    <property type="match status" value="1"/>
</dbReference>
<reference evidence="3 4" key="1">
    <citation type="submission" date="2020-09" db="EMBL/GenBank/DDBJ databases">
        <title>Draft Genome Sequence of Aminobacter carboxidus type strain DSM 1086, a soil Gram-negative carboxydobacterium.</title>
        <authorList>
            <person name="Turrini P."/>
            <person name="Tescari M."/>
            <person name="Artuso I."/>
            <person name="Lugli G.A."/>
            <person name="Frangipani E."/>
            <person name="Ventura M."/>
            <person name="Visca P."/>
        </authorList>
    </citation>
    <scope>NUCLEOTIDE SEQUENCE [LARGE SCALE GENOMIC DNA]</scope>
    <source>
        <strain evidence="3 4">DSM 1086</strain>
    </source>
</reference>
<gene>
    <name evidence="3" type="primary">ccoS</name>
    <name evidence="3" type="ORF">IHE39_17530</name>
</gene>
<evidence type="ECO:0000313" key="4">
    <source>
        <dbReference type="Proteomes" id="UP000598227"/>
    </source>
</evidence>